<name>X0U7H2_9ZZZZ</name>
<dbReference type="AlphaFoldDB" id="X0U7H2"/>
<dbReference type="EMBL" id="BARS01013391">
    <property type="protein sequence ID" value="GAF96317.1"/>
    <property type="molecule type" value="Genomic_DNA"/>
</dbReference>
<feature type="non-terminal residue" evidence="1">
    <location>
        <position position="1"/>
    </location>
</feature>
<organism evidence="1">
    <name type="scientific">marine sediment metagenome</name>
    <dbReference type="NCBI Taxonomy" id="412755"/>
    <lineage>
        <taxon>unclassified sequences</taxon>
        <taxon>metagenomes</taxon>
        <taxon>ecological metagenomes</taxon>
    </lineage>
</organism>
<comment type="caution">
    <text evidence="1">The sequence shown here is derived from an EMBL/GenBank/DDBJ whole genome shotgun (WGS) entry which is preliminary data.</text>
</comment>
<feature type="non-terminal residue" evidence="1">
    <location>
        <position position="153"/>
    </location>
</feature>
<sequence length="153" mass="17688">PTRNITRCGYGQYFDGDNDYISLPEEIHDALAGQDGGYYGVFNHEDTTTSTCWFTDYSSAENYTQFHYDGSSNKWRCNGIMNDTSEWFDSLYTTSVNVADRWFSVSTTWNSGTLKMWGKHPSYDFNIQSKSISQTDRMNESFNKFYVGMYQDG</sequence>
<proteinExistence type="predicted"/>
<protein>
    <submittedName>
        <fullName evidence="1">Uncharacterized protein</fullName>
    </submittedName>
</protein>
<reference evidence="1" key="1">
    <citation type="journal article" date="2014" name="Front. Microbiol.">
        <title>High frequency of phylogenetically diverse reductive dehalogenase-homologous genes in deep subseafloor sedimentary metagenomes.</title>
        <authorList>
            <person name="Kawai M."/>
            <person name="Futagami T."/>
            <person name="Toyoda A."/>
            <person name="Takaki Y."/>
            <person name="Nishi S."/>
            <person name="Hori S."/>
            <person name="Arai W."/>
            <person name="Tsubouchi T."/>
            <person name="Morono Y."/>
            <person name="Uchiyama I."/>
            <person name="Ito T."/>
            <person name="Fujiyama A."/>
            <person name="Inagaki F."/>
            <person name="Takami H."/>
        </authorList>
    </citation>
    <scope>NUCLEOTIDE SEQUENCE</scope>
    <source>
        <strain evidence="1">Expedition CK06-06</strain>
    </source>
</reference>
<accession>X0U7H2</accession>
<evidence type="ECO:0000313" key="1">
    <source>
        <dbReference type="EMBL" id="GAF96317.1"/>
    </source>
</evidence>
<gene>
    <name evidence="1" type="ORF">S01H1_23280</name>
</gene>